<dbReference type="PIRSF" id="PIRSF000422">
    <property type="entry name" value="N-terminal-AcTrfase-A_aux_su"/>
    <property type="match status" value="1"/>
</dbReference>
<keyword evidence="1" id="KW-0677">Repeat</keyword>
<accession>A0A1R2BQB1</accession>
<evidence type="ECO:0000313" key="4">
    <source>
        <dbReference type="Proteomes" id="UP000187209"/>
    </source>
</evidence>
<dbReference type="SMART" id="SM00028">
    <property type="entry name" value="TPR"/>
    <property type="match status" value="4"/>
</dbReference>
<dbReference type="OrthoDB" id="10263032at2759"/>
<proteinExistence type="predicted"/>
<evidence type="ECO:0000256" key="2">
    <source>
        <dbReference type="ARBA" id="ARBA00022803"/>
    </source>
</evidence>
<keyword evidence="2" id="KW-0802">TPR repeat</keyword>
<gene>
    <name evidence="3" type="ORF">SteCoe_21075</name>
</gene>
<sequence>MESFQTVGKSLPPKESGLVKQAMRLIDGKKFAKALKKIEKVLLVCPDDGETLALKASILNSLGKKDESLVIAKQGIMKALKSPLCWHTLSQIYYGEKNYLEAYKAEQRAFGFAPTNNSIHRSLSLLQLHTRDYTAFRDSRRQILVSNFTGMINWISYAVAEHLCGGPDKAGSILDSFIKSMEKHMSNQELSETLLYKARILEELHRYEEMLDFLTVNRTKIRDTPTWNELATRAALGCQNFPEAEKIVLDLLLINSENPVYFSWFFRAKQLLTDEQKLQGLKELKEKFPKSTAIEREELNCLHENILDKLPEYLAKRIRKGIPSIFSDIKALLTEQPRGHIILEFVKDNVQSLTNDKKFLNSDKIEQPQNLMWMLYLHAQLLDFFKRYDEAIETVSKAISHTPTVPDLYLFKAKILKHQGQIDKAAQSAEEARTLDYADRYLNNKAAKYLLRNNMITEAEEVMSVFSKEKANELNVHDMQSMWFELELAEAHFRLGNLAKSVEEFKWIEKHLVEMFEDQYDFHFYCFRKMNLNAYVDFMAFIDTLMKHKNLLRAGLGLVKIHMQDPGVVPLAESSRLIKLLLKHHSQHIELNQLGFNVFMEREKYILALKCLDKLKATPQFPELKEKFEKKIADKQFKEVIHETISRVLNS</sequence>
<reference evidence="3 4" key="1">
    <citation type="submission" date="2016-11" db="EMBL/GenBank/DDBJ databases">
        <title>The macronuclear genome of Stentor coeruleus: a giant cell with tiny introns.</title>
        <authorList>
            <person name="Slabodnick M."/>
            <person name="Ruby J.G."/>
            <person name="Reiff S.B."/>
            <person name="Swart E.C."/>
            <person name="Gosai S."/>
            <person name="Prabakaran S."/>
            <person name="Witkowska E."/>
            <person name="Larue G.E."/>
            <person name="Fisher S."/>
            <person name="Freeman R.M."/>
            <person name="Gunawardena J."/>
            <person name="Chu W."/>
            <person name="Stover N.A."/>
            <person name="Gregory B.D."/>
            <person name="Nowacki M."/>
            <person name="Derisi J."/>
            <person name="Roy S.W."/>
            <person name="Marshall W.F."/>
            <person name="Sood P."/>
        </authorList>
    </citation>
    <scope>NUCLEOTIDE SEQUENCE [LARGE SCALE GENOMIC DNA]</scope>
    <source>
        <strain evidence="3">WM001</strain>
    </source>
</reference>
<evidence type="ECO:0000313" key="3">
    <source>
        <dbReference type="EMBL" id="OMJ78993.1"/>
    </source>
</evidence>
<dbReference type="EMBL" id="MPUH01000493">
    <property type="protein sequence ID" value="OMJ78993.1"/>
    <property type="molecule type" value="Genomic_DNA"/>
</dbReference>
<keyword evidence="4" id="KW-1185">Reference proteome</keyword>
<name>A0A1R2BQB1_9CILI</name>
<dbReference type="InterPro" id="IPR011990">
    <property type="entry name" value="TPR-like_helical_dom_sf"/>
</dbReference>
<dbReference type="PANTHER" id="PTHR22767:SF2">
    <property type="entry name" value="N(ALPHA)-ACETYLTRANSFERASE 15_16, ISOFORM A"/>
    <property type="match status" value="1"/>
</dbReference>
<dbReference type="PANTHER" id="PTHR22767">
    <property type="entry name" value="N-TERMINAL ACETYLTRANSFERASE-RELATED"/>
    <property type="match status" value="1"/>
</dbReference>
<dbReference type="AlphaFoldDB" id="A0A1R2BQB1"/>
<dbReference type="Pfam" id="PF12569">
    <property type="entry name" value="NatA_aux_su"/>
    <property type="match status" value="1"/>
</dbReference>
<dbReference type="InterPro" id="IPR021183">
    <property type="entry name" value="NatA_aux_su"/>
</dbReference>
<comment type="caution">
    <text evidence="3">The sequence shown here is derived from an EMBL/GenBank/DDBJ whole genome shotgun (WGS) entry which is preliminary data.</text>
</comment>
<dbReference type="Gene3D" id="1.25.40.1010">
    <property type="match status" value="2"/>
</dbReference>
<dbReference type="Gene3D" id="1.25.40.1040">
    <property type="match status" value="1"/>
</dbReference>
<protein>
    <submittedName>
        <fullName evidence="3">Uncharacterized protein</fullName>
    </submittedName>
</protein>
<dbReference type="Proteomes" id="UP000187209">
    <property type="component" value="Unassembled WGS sequence"/>
</dbReference>
<organism evidence="3 4">
    <name type="scientific">Stentor coeruleus</name>
    <dbReference type="NCBI Taxonomy" id="5963"/>
    <lineage>
        <taxon>Eukaryota</taxon>
        <taxon>Sar</taxon>
        <taxon>Alveolata</taxon>
        <taxon>Ciliophora</taxon>
        <taxon>Postciliodesmatophora</taxon>
        <taxon>Heterotrichea</taxon>
        <taxon>Heterotrichida</taxon>
        <taxon>Stentoridae</taxon>
        <taxon>Stentor</taxon>
    </lineage>
</organism>
<evidence type="ECO:0000256" key="1">
    <source>
        <dbReference type="ARBA" id="ARBA00022737"/>
    </source>
</evidence>
<dbReference type="GO" id="GO:0005737">
    <property type="term" value="C:cytoplasm"/>
    <property type="evidence" value="ECO:0007669"/>
    <property type="project" value="TreeGrafter"/>
</dbReference>
<dbReference type="InterPro" id="IPR019734">
    <property type="entry name" value="TPR_rpt"/>
</dbReference>
<dbReference type="SUPFAM" id="SSF48452">
    <property type="entry name" value="TPR-like"/>
    <property type="match status" value="2"/>
</dbReference>